<feature type="compositionally biased region" description="Basic and acidic residues" evidence="1">
    <location>
        <begin position="548"/>
        <end position="561"/>
    </location>
</feature>
<feature type="compositionally biased region" description="Low complexity" evidence="1">
    <location>
        <begin position="496"/>
        <end position="506"/>
    </location>
</feature>
<feature type="compositionally biased region" description="Polar residues" evidence="1">
    <location>
        <begin position="308"/>
        <end position="333"/>
    </location>
</feature>
<dbReference type="Proteomes" id="UP001408356">
    <property type="component" value="Unassembled WGS sequence"/>
</dbReference>
<evidence type="ECO:0000313" key="3">
    <source>
        <dbReference type="Proteomes" id="UP001408356"/>
    </source>
</evidence>
<feature type="region of interest" description="Disordered" evidence="1">
    <location>
        <begin position="242"/>
        <end position="273"/>
    </location>
</feature>
<sequence length="569" mass="63020">MDERGCSWPAWKFGMKREDLFTTLHDQYNTFPSTIQDPVAFHHDVWEVSQTASTEDEFHRLLADRKEQRLRELNETLESASFEIVGNPKLIGTEQWHLAVQLFRTRSLDSLVRYFASYLPEDHPWHHVRDDDTQASSTTASSISDSIADSVDTTSTHSSKPFFDDDDHEFLTHEPLTIHTSIPSSHLPPSPRSMTMCSDSSAVSPIDNEHNEQALGSLTPARTLSFSEDESNAMVHSGMLSQCDEDETSQDDEMDTPFSSVSDIADESHCRRSHLESITPAECEGSAEELAELGTPTPRNEVRLSSCPPGQQRSSASLPESLKPSHTTSSPLYTQVLHEYARSSRKARRDGSPTRMKPSRDRATPGQHTVTIRTSPAEDAGYPNRRARATARRREVIDSPESIFATTSLMHMTMRSCLGKIKETIFIAEEKALESLPEPYVPTIQEIKDMPEKLREKAAKALHGSDANPSQLGDPTSLKAEQSDNVPKPEEEGAKSSSTSSSSQGSDKTDKSGSNNGGETLREKAVKKLDGPDANPSQLGDPISLKAEQSDHVPKPEEEGARKKRDSKL</sequence>
<feature type="compositionally biased region" description="Acidic residues" evidence="1">
    <location>
        <begin position="243"/>
        <end position="255"/>
    </location>
</feature>
<name>A0ABR2UX58_9PEZI</name>
<protein>
    <submittedName>
        <fullName evidence="2">Uncharacterized protein</fullName>
    </submittedName>
</protein>
<dbReference type="EMBL" id="JARVKF010000342">
    <property type="protein sequence ID" value="KAK9418856.1"/>
    <property type="molecule type" value="Genomic_DNA"/>
</dbReference>
<feature type="region of interest" description="Disordered" evidence="1">
    <location>
        <begin position="294"/>
        <end position="392"/>
    </location>
</feature>
<reference evidence="2 3" key="1">
    <citation type="journal article" date="2024" name="J. Plant Pathol.">
        <title>Sequence and assembly of the genome of Seiridium unicorne, isolate CBS 538.82, causal agent of cypress canker disease.</title>
        <authorList>
            <person name="Scali E."/>
            <person name="Rocca G.D."/>
            <person name="Danti R."/>
            <person name="Garbelotto M."/>
            <person name="Barberini S."/>
            <person name="Baroncelli R."/>
            <person name="Emiliani G."/>
        </authorList>
    </citation>
    <scope>NUCLEOTIDE SEQUENCE [LARGE SCALE GENOMIC DNA]</scope>
    <source>
        <strain evidence="2 3">BM-138-508</strain>
    </source>
</reference>
<feature type="compositionally biased region" description="Polar residues" evidence="1">
    <location>
        <begin position="192"/>
        <end position="203"/>
    </location>
</feature>
<keyword evidence="3" id="KW-1185">Reference proteome</keyword>
<evidence type="ECO:0000256" key="1">
    <source>
        <dbReference type="SAM" id="MobiDB-lite"/>
    </source>
</evidence>
<gene>
    <name evidence="2" type="ORF">SUNI508_07628</name>
</gene>
<feature type="compositionally biased region" description="Low complexity" evidence="1">
    <location>
        <begin position="134"/>
        <end position="156"/>
    </location>
</feature>
<evidence type="ECO:0000313" key="2">
    <source>
        <dbReference type="EMBL" id="KAK9418856.1"/>
    </source>
</evidence>
<feature type="compositionally biased region" description="Polar residues" evidence="1">
    <location>
        <begin position="467"/>
        <end position="485"/>
    </location>
</feature>
<proteinExistence type="predicted"/>
<comment type="caution">
    <text evidence="2">The sequence shown here is derived from an EMBL/GenBank/DDBJ whole genome shotgun (WGS) entry which is preliminary data.</text>
</comment>
<feature type="compositionally biased region" description="Basic and acidic residues" evidence="1">
    <location>
        <begin position="520"/>
        <end position="531"/>
    </location>
</feature>
<organism evidence="2 3">
    <name type="scientific">Seiridium unicorne</name>
    <dbReference type="NCBI Taxonomy" id="138068"/>
    <lineage>
        <taxon>Eukaryota</taxon>
        <taxon>Fungi</taxon>
        <taxon>Dikarya</taxon>
        <taxon>Ascomycota</taxon>
        <taxon>Pezizomycotina</taxon>
        <taxon>Sordariomycetes</taxon>
        <taxon>Xylariomycetidae</taxon>
        <taxon>Amphisphaeriales</taxon>
        <taxon>Sporocadaceae</taxon>
        <taxon>Seiridium</taxon>
    </lineage>
</organism>
<feature type="region of interest" description="Disordered" evidence="1">
    <location>
        <begin position="125"/>
        <end position="206"/>
    </location>
</feature>
<accession>A0ABR2UX58</accession>
<feature type="region of interest" description="Disordered" evidence="1">
    <location>
        <begin position="457"/>
        <end position="569"/>
    </location>
</feature>